<dbReference type="RefSeq" id="WP_129520228.1">
    <property type="nucleotide sequence ID" value="NZ_SDPN01000010.1"/>
</dbReference>
<dbReference type="InterPro" id="IPR036390">
    <property type="entry name" value="WH_DNA-bd_sf"/>
</dbReference>
<organism evidence="2 3">
    <name type="scientific">Agromyces albus</name>
    <dbReference type="NCBI Taxonomy" id="205332"/>
    <lineage>
        <taxon>Bacteria</taxon>
        <taxon>Bacillati</taxon>
        <taxon>Actinomycetota</taxon>
        <taxon>Actinomycetes</taxon>
        <taxon>Micrococcales</taxon>
        <taxon>Microbacteriaceae</taxon>
        <taxon>Agromyces</taxon>
    </lineage>
</organism>
<dbReference type="Proteomes" id="UP000293865">
    <property type="component" value="Unassembled WGS sequence"/>
</dbReference>
<proteinExistence type="predicted"/>
<evidence type="ECO:0000313" key="2">
    <source>
        <dbReference type="EMBL" id="RXZ71682.1"/>
    </source>
</evidence>
<feature type="region of interest" description="Disordered" evidence="1">
    <location>
        <begin position="140"/>
        <end position="200"/>
    </location>
</feature>
<feature type="compositionally biased region" description="Basic and acidic residues" evidence="1">
    <location>
        <begin position="157"/>
        <end position="173"/>
    </location>
</feature>
<feature type="compositionally biased region" description="Basic and acidic residues" evidence="1">
    <location>
        <begin position="185"/>
        <end position="200"/>
    </location>
</feature>
<evidence type="ECO:0008006" key="4">
    <source>
        <dbReference type="Google" id="ProtNLM"/>
    </source>
</evidence>
<dbReference type="InterPro" id="IPR036388">
    <property type="entry name" value="WH-like_DNA-bd_sf"/>
</dbReference>
<feature type="compositionally biased region" description="Basic residues" evidence="1">
    <location>
        <begin position="174"/>
        <end position="184"/>
    </location>
</feature>
<name>A0A4Q2L5L9_9MICO</name>
<evidence type="ECO:0000313" key="3">
    <source>
        <dbReference type="Proteomes" id="UP000293865"/>
    </source>
</evidence>
<comment type="caution">
    <text evidence="2">The sequence shown here is derived from an EMBL/GenBank/DDBJ whole genome shotgun (WGS) entry which is preliminary data.</text>
</comment>
<keyword evidence="3" id="KW-1185">Reference proteome</keyword>
<accession>A0A4Q2L5L9</accession>
<reference evidence="2 3" key="1">
    <citation type="submission" date="2019-01" db="EMBL/GenBank/DDBJ databases">
        <title>Agromyces.</title>
        <authorList>
            <person name="Li J."/>
        </authorList>
    </citation>
    <scope>NUCLEOTIDE SEQUENCE [LARGE SCALE GENOMIC DNA]</scope>
    <source>
        <strain evidence="2 3">DSM 15934</strain>
    </source>
</reference>
<dbReference type="SUPFAM" id="SSF46785">
    <property type="entry name" value="Winged helix' DNA-binding domain"/>
    <property type="match status" value="1"/>
</dbReference>
<dbReference type="AlphaFoldDB" id="A0A4Q2L5L9"/>
<dbReference type="OrthoDB" id="3697068at2"/>
<evidence type="ECO:0000256" key="1">
    <source>
        <dbReference type="SAM" id="MobiDB-lite"/>
    </source>
</evidence>
<dbReference type="EMBL" id="SDPN01000010">
    <property type="protein sequence ID" value="RXZ71682.1"/>
    <property type="molecule type" value="Genomic_DNA"/>
</dbReference>
<dbReference type="Gene3D" id="1.10.10.10">
    <property type="entry name" value="Winged helix-like DNA-binding domain superfamily/Winged helix DNA-binding domain"/>
    <property type="match status" value="1"/>
</dbReference>
<protein>
    <recommendedName>
        <fullName evidence="4">MarR family transcriptional regulator</fullName>
    </recommendedName>
</protein>
<sequence length="200" mass="22233">MTTHDNHNDTTVPTSPRPLGYWLRVIDRRLDDTMRDLFAAEGISRRDWRRLNLIAGTVSDPRMIDRLAARPERIAPLIERGWVTGEPRSWSLTEAGDAALHSLHGRVSSLRATIADAVSPEDFATTMSSLEAIARQLGWSDDERMPRKHGRSFGHGRPGEHGHGVAHRSEHGHGHGHGLPHGHAHGADRDRGTDRADETE</sequence>
<gene>
    <name evidence="2" type="ORF">ESP51_07225</name>
</gene>